<dbReference type="GO" id="GO:0007030">
    <property type="term" value="P:Golgi organization"/>
    <property type="evidence" value="ECO:0007669"/>
    <property type="project" value="InterPro"/>
</dbReference>
<keyword evidence="4" id="KW-0333">Golgi apparatus</keyword>
<proteinExistence type="predicted"/>
<dbReference type="GO" id="GO:0031985">
    <property type="term" value="C:Golgi cisterna"/>
    <property type="evidence" value="ECO:0007669"/>
    <property type="project" value="TreeGrafter"/>
</dbReference>
<dbReference type="Pfam" id="PF09787">
    <property type="entry name" value="Golgin_A5"/>
    <property type="match status" value="1"/>
</dbReference>
<evidence type="ECO:0000256" key="6">
    <source>
        <dbReference type="ARBA" id="ARBA00023136"/>
    </source>
</evidence>
<evidence type="ECO:0000256" key="5">
    <source>
        <dbReference type="ARBA" id="ARBA00023054"/>
    </source>
</evidence>
<accession>A0A371FLA6</accession>
<feature type="compositionally biased region" description="Polar residues" evidence="8">
    <location>
        <begin position="123"/>
        <end position="139"/>
    </location>
</feature>
<reference evidence="9" key="1">
    <citation type="submission" date="2018-05" db="EMBL/GenBank/DDBJ databases">
        <title>Draft genome of Mucuna pruriens seed.</title>
        <authorList>
            <person name="Nnadi N.E."/>
            <person name="Vos R."/>
            <person name="Hasami M.H."/>
            <person name="Devisetty U.K."/>
            <person name="Aguiy J.C."/>
        </authorList>
    </citation>
    <scope>NUCLEOTIDE SEQUENCE [LARGE SCALE GENOMIC DNA]</scope>
    <source>
        <strain evidence="9">JCA_2017</strain>
    </source>
</reference>
<keyword evidence="5 7" id="KW-0175">Coiled coil</keyword>
<evidence type="ECO:0000256" key="3">
    <source>
        <dbReference type="ARBA" id="ARBA00022989"/>
    </source>
</evidence>
<dbReference type="PANTHER" id="PTHR13815">
    <property type="entry name" value="GOLGIN-84"/>
    <property type="match status" value="1"/>
</dbReference>
<dbReference type="GO" id="GO:0000301">
    <property type="term" value="P:retrograde transport, vesicle recycling within Golgi"/>
    <property type="evidence" value="ECO:0007669"/>
    <property type="project" value="TreeGrafter"/>
</dbReference>
<dbReference type="Proteomes" id="UP000257109">
    <property type="component" value="Unassembled WGS sequence"/>
</dbReference>
<evidence type="ECO:0000256" key="8">
    <source>
        <dbReference type="SAM" id="MobiDB-lite"/>
    </source>
</evidence>
<keyword evidence="6" id="KW-0472">Membrane</keyword>
<keyword evidence="2" id="KW-0812">Transmembrane</keyword>
<dbReference type="STRING" id="157652.A0A371FLA6"/>
<evidence type="ECO:0000256" key="1">
    <source>
        <dbReference type="ARBA" id="ARBA00004394"/>
    </source>
</evidence>
<keyword evidence="3" id="KW-1133">Transmembrane helix</keyword>
<dbReference type="EMBL" id="QJKJ01008626">
    <property type="protein sequence ID" value="RDX79135.1"/>
    <property type="molecule type" value="Genomic_DNA"/>
</dbReference>
<feature type="region of interest" description="Disordered" evidence="8">
    <location>
        <begin position="123"/>
        <end position="145"/>
    </location>
</feature>
<evidence type="ECO:0000256" key="4">
    <source>
        <dbReference type="ARBA" id="ARBA00023034"/>
    </source>
</evidence>
<dbReference type="PANTHER" id="PTHR13815:SF5">
    <property type="entry name" value="GOLGIN CANDIDATE 2"/>
    <property type="match status" value="1"/>
</dbReference>
<sequence length="145" mass="16486">MSKSVNRAQKESEESLSNWSFTKLTSKGVEFEQEILEAENSLINDEVAQLREKARKREADIEITRKEKEEPTEIEVELKRRLQQMTDHLIVIQKQAKVESLSAEKASLIFRIEAVSRLQDENMSASGATNMKPSSSSCDLESGLR</sequence>
<evidence type="ECO:0000256" key="2">
    <source>
        <dbReference type="ARBA" id="ARBA00022692"/>
    </source>
</evidence>
<comment type="caution">
    <text evidence="9">The sequence shown here is derived from an EMBL/GenBank/DDBJ whole genome shotgun (WGS) entry which is preliminary data.</text>
</comment>
<name>A0A371FLA6_MUCPR</name>
<protein>
    <submittedName>
        <fullName evidence="9">Golgin candidate 2</fullName>
    </submittedName>
</protein>
<dbReference type="AlphaFoldDB" id="A0A371FLA6"/>
<dbReference type="InterPro" id="IPR019177">
    <property type="entry name" value="Golgin_subfamily_A_member_5"/>
</dbReference>
<evidence type="ECO:0000256" key="7">
    <source>
        <dbReference type="SAM" id="Coils"/>
    </source>
</evidence>
<keyword evidence="10" id="KW-1185">Reference proteome</keyword>
<evidence type="ECO:0000313" key="10">
    <source>
        <dbReference type="Proteomes" id="UP000257109"/>
    </source>
</evidence>
<comment type="subcellular location">
    <subcellularLocation>
        <location evidence="1">Golgi apparatus membrane</location>
    </subcellularLocation>
</comment>
<dbReference type="GO" id="GO:0000139">
    <property type="term" value="C:Golgi membrane"/>
    <property type="evidence" value="ECO:0007669"/>
    <property type="project" value="UniProtKB-SubCell"/>
</dbReference>
<dbReference type="OrthoDB" id="248903at2759"/>
<evidence type="ECO:0000313" key="9">
    <source>
        <dbReference type="EMBL" id="RDX79135.1"/>
    </source>
</evidence>
<gene>
    <name evidence="9" type="primary">GC2</name>
    <name evidence="9" type="ORF">CR513_40481</name>
</gene>
<organism evidence="9 10">
    <name type="scientific">Mucuna pruriens</name>
    <name type="common">Velvet bean</name>
    <name type="synonym">Dolichos pruriens</name>
    <dbReference type="NCBI Taxonomy" id="157652"/>
    <lineage>
        <taxon>Eukaryota</taxon>
        <taxon>Viridiplantae</taxon>
        <taxon>Streptophyta</taxon>
        <taxon>Embryophyta</taxon>
        <taxon>Tracheophyta</taxon>
        <taxon>Spermatophyta</taxon>
        <taxon>Magnoliopsida</taxon>
        <taxon>eudicotyledons</taxon>
        <taxon>Gunneridae</taxon>
        <taxon>Pentapetalae</taxon>
        <taxon>rosids</taxon>
        <taxon>fabids</taxon>
        <taxon>Fabales</taxon>
        <taxon>Fabaceae</taxon>
        <taxon>Papilionoideae</taxon>
        <taxon>50 kb inversion clade</taxon>
        <taxon>NPAAA clade</taxon>
        <taxon>indigoferoid/millettioid clade</taxon>
        <taxon>Phaseoleae</taxon>
        <taxon>Mucuna</taxon>
    </lineage>
</organism>
<feature type="coiled-coil region" evidence="7">
    <location>
        <begin position="33"/>
        <end position="67"/>
    </location>
</feature>